<evidence type="ECO:0000313" key="6">
    <source>
        <dbReference type="Proteomes" id="UP000887540"/>
    </source>
</evidence>
<keyword evidence="2 5" id="KW-0812">Transmembrane</keyword>
<dbReference type="GO" id="GO:0004930">
    <property type="term" value="F:G protein-coupled receptor activity"/>
    <property type="evidence" value="ECO:0007669"/>
    <property type="project" value="InterPro"/>
</dbReference>
<evidence type="ECO:0000256" key="1">
    <source>
        <dbReference type="ARBA" id="ARBA00004370"/>
    </source>
</evidence>
<feature type="transmembrane region" description="Helical" evidence="5">
    <location>
        <begin position="73"/>
        <end position="96"/>
    </location>
</feature>
<accession>A0A914EGB9</accession>
<dbReference type="AlphaFoldDB" id="A0A914EGB9"/>
<sequence>MLVAYNVMLIEPDKTVVCVVIGEIFQGPAKFIWLCVQMTLVFLIVGVYGLFWVHIKLSGRDNIAQKCMKSLSVLMVILVCGWMISTLSRLLSLFFIHDDTLLLYVLLYSGIATNIGCSANYYVFFWLSYEYRTAFKSQIRYIFKGSSNAVTNIGTVPSLLA</sequence>
<reference evidence="7" key="1">
    <citation type="submission" date="2022-11" db="UniProtKB">
        <authorList>
            <consortium name="WormBaseParasite"/>
        </authorList>
    </citation>
    <scope>IDENTIFICATION</scope>
</reference>
<dbReference type="GO" id="GO:0016020">
    <property type="term" value="C:membrane"/>
    <property type="evidence" value="ECO:0007669"/>
    <property type="project" value="UniProtKB-SubCell"/>
</dbReference>
<dbReference type="PANTHER" id="PTHR23360:SF5">
    <property type="entry name" value="G-PROTEIN COUPLED RECEPTORS FAMILY 1 PROFILE DOMAIN-CONTAINING PROTEIN"/>
    <property type="match status" value="1"/>
</dbReference>
<dbReference type="WBParaSite" id="ACRNAN_scaffold768.g15232.t1">
    <property type="protein sequence ID" value="ACRNAN_scaffold768.g15232.t1"/>
    <property type="gene ID" value="ACRNAN_scaffold768.g15232"/>
</dbReference>
<dbReference type="InterPro" id="IPR019424">
    <property type="entry name" value="7TM_GPCR_Srsx"/>
</dbReference>
<evidence type="ECO:0000256" key="3">
    <source>
        <dbReference type="ARBA" id="ARBA00022989"/>
    </source>
</evidence>
<name>A0A914EGB9_9BILA</name>
<dbReference type="InterPro" id="IPR047130">
    <property type="entry name" value="7TM_GPCR_Srsx_nematod"/>
</dbReference>
<keyword evidence="4 5" id="KW-0472">Membrane</keyword>
<dbReference type="Proteomes" id="UP000887540">
    <property type="component" value="Unplaced"/>
</dbReference>
<evidence type="ECO:0000256" key="5">
    <source>
        <dbReference type="SAM" id="Phobius"/>
    </source>
</evidence>
<feature type="transmembrane region" description="Helical" evidence="5">
    <location>
        <begin position="102"/>
        <end position="127"/>
    </location>
</feature>
<comment type="subcellular location">
    <subcellularLocation>
        <location evidence="1">Membrane</location>
    </subcellularLocation>
</comment>
<dbReference type="Gene3D" id="1.20.1070.10">
    <property type="entry name" value="Rhodopsin 7-helix transmembrane proteins"/>
    <property type="match status" value="1"/>
</dbReference>
<keyword evidence="3 5" id="KW-1133">Transmembrane helix</keyword>
<dbReference type="SMART" id="SM01381">
    <property type="entry name" value="7TM_GPCR_Srsx"/>
    <property type="match status" value="1"/>
</dbReference>
<dbReference type="InterPro" id="IPR000276">
    <property type="entry name" value="GPCR_Rhodpsn"/>
</dbReference>
<evidence type="ECO:0000256" key="2">
    <source>
        <dbReference type="ARBA" id="ARBA00022692"/>
    </source>
</evidence>
<dbReference type="Pfam" id="PF10320">
    <property type="entry name" value="7TM_GPCR_Srsx"/>
    <property type="match status" value="1"/>
</dbReference>
<dbReference type="SUPFAM" id="SSF81321">
    <property type="entry name" value="Family A G protein-coupled receptor-like"/>
    <property type="match status" value="1"/>
</dbReference>
<proteinExistence type="predicted"/>
<keyword evidence="6" id="KW-1185">Reference proteome</keyword>
<evidence type="ECO:0000313" key="7">
    <source>
        <dbReference type="WBParaSite" id="ACRNAN_scaffold768.g15232.t1"/>
    </source>
</evidence>
<protein>
    <submittedName>
        <fullName evidence="7">G_PROTEIN_RECEP_F1_2 domain-containing protein</fullName>
    </submittedName>
</protein>
<feature type="transmembrane region" description="Helical" evidence="5">
    <location>
        <begin position="31"/>
        <end position="53"/>
    </location>
</feature>
<organism evidence="6 7">
    <name type="scientific">Acrobeloides nanus</name>
    <dbReference type="NCBI Taxonomy" id="290746"/>
    <lineage>
        <taxon>Eukaryota</taxon>
        <taxon>Metazoa</taxon>
        <taxon>Ecdysozoa</taxon>
        <taxon>Nematoda</taxon>
        <taxon>Chromadorea</taxon>
        <taxon>Rhabditida</taxon>
        <taxon>Tylenchina</taxon>
        <taxon>Cephalobomorpha</taxon>
        <taxon>Cephaloboidea</taxon>
        <taxon>Cephalobidae</taxon>
        <taxon>Acrobeloides</taxon>
    </lineage>
</organism>
<dbReference type="PANTHER" id="PTHR23360">
    <property type="entry name" value="G-PROTEIN COUPLED RECEPTORS FAMILY 1 PROFILE DOMAIN-CONTAINING PROTEIN-RELATED"/>
    <property type="match status" value="1"/>
</dbReference>
<evidence type="ECO:0000256" key="4">
    <source>
        <dbReference type="ARBA" id="ARBA00023136"/>
    </source>
</evidence>